<gene>
    <name evidence="1" type="ORF">B0H17DRAFT_1328857</name>
</gene>
<comment type="caution">
    <text evidence="1">The sequence shown here is derived from an EMBL/GenBank/DDBJ whole genome shotgun (WGS) entry which is preliminary data.</text>
</comment>
<proteinExistence type="predicted"/>
<reference evidence="1" key="1">
    <citation type="submission" date="2023-03" db="EMBL/GenBank/DDBJ databases">
        <title>Massive genome expansion in bonnet fungi (Mycena s.s.) driven by repeated elements and novel gene families across ecological guilds.</title>
        <authorList>
            <consortium name="Lawrence Berkeley National Laboratory"/>
            <person name="Harder C.B."/>
            <person name="Miyauchi S."/>
            <person name="Viragh M."/>
            <person name="Kuo A."/>
            <person name="Thoen E."/>
            <person name="Andreopoulos B."/>
            <person name="Lu D."/>
            <person name="Skrede I."/>
            <person name="Drula E."/>
            <person name="Henrissat B."/>
            <person name="Morin E."/>
            <person name="Kohler A."/>
            <person name="Barry K."/>
            <person name="LaButti K."/>
            <person name="Morin E."/>
            <person name="Salamov A."/>
            <person name="Lipzen A."/>
            <person name="Mereny Z."/>
            <person name="Hegedus B."/>
            <person name="Baldrian P."/>
            <person name="Stursova M."/>
            <person name="Weitz H."/>
            <person name="Taylor A."/>
            <person name="Grigoriev I.V."/>
            <person name="Nagy L.G."/>
            <person name="Martin F."/>
            <person name="Kauserud H."/>
        </authorList>
    </citation>
    <scope>NUCLEOTIDE SEQUENCE</scope>
    <source>
        <strain evidence="1">CBHHK067</strain>
    </source>
</reference>
<evidence type="ECO:0000313" key="1">
    <source>
        <dbReference type="EMBL" id="KAJ7697693.1"/>
    </source>
</evidence>
<dbReference type="SUPFAM" id="SSF52047">
    <property type="entry name" value="RNI-like"/>
    <property type="match status" value="1"/>
</dbReference>
<evidence type="ECO:0008006" key="3">
    <source>
        <dbReference type="Google" id="ProtNLM"/>
    </source>
</evidence>
<dbReference type="SUPFAM" id="SSF81383">
    <property type="entry name" value="F-box domain"/>
    <property type="match status" value="1"/>
</dbReference>
<dbReference type="InterPro" id="IPR032675">
    <property type="entry name" value="LRR_dom_sf"/>
</dbReference>
<sequence length="743" mass="83526">MDTEPERILPNEIWIESFQSLDRHALKALRMVCRSFCRLSWDVILRDITWSNSSRAVAATEYWERNPAHTCLPRDLLVSVAAPPIRLEDSTKPTAGDEDDEDTYHLTADQVTRIFDRIRSFSNLEALTIDYAYIPADFCDVLQELPILKQLTLNYCALPLALSQLPVRPSRLPTHISNVTSLKVSLVKPEHPVLSMDPVPCAGLLSLLPRLRTLDIERCFLATDVFPSGITSPTIKIPWAGGEALAKGYLCEVLRSLPRLQSLTAFMSDEDLSSYDPTHALSPYHTAPPPSLPHLTHYTGTADLGLVALAASPIIHDIRFLEERNAPVRGLSVKLPLWSSAAARVISRYLPQCERLEIIYAGTGTEELGKLDLATCHNLENVVIKQDNHAAKELIEFLAERDAPVRRVSVHLPVWTRSTSVVRSVFRCLPRCEHLEITTSADAGKLVLFASSPYALNHVVIKQDSERAIDFIELLRERNMPVRRLSLELPFWSTTVARAVSHCIPRCERLEITYAGTGTAELGTLILSASHVLEDIVIKQDSQRAIEIIEFLEERSAPVRRLSVELPVWNTAVVRSTCLSLPQCEHLEITYARDQPSEESLVELGTEFIPHLAHLREISILHVPRETEPSVDERTADGVEETVQEMESGAEIQPVAPLVDDLRELNGLDGQLMVEIEVVKSHKELVELEDAEDEMNLRGILHCWTRYNHNLALQRICLSGSGPTKWVRERDWNDAKKWTTTVV</sequence>
<dbReference type="Gene3D" id="3.80.10.10">
    <property type="entry name" value="Ribonuclease Inhibitor"/>
    <property type="match status" value="1"/>
</dbReference>
<dbReference type="InterPro" id="IPR036047">
    <property type="entry name" value="F-box-like_dom_sf"/>
</dbReference>
<dbReference type="AlphaFoldDB" id="A0AAD7DTG1"/>
<protein>
    <recommendedName>
        <fullName evidence="3">F-box domain-containing protein</fullName>
    </recommendedName>
</protein>
<dbReference type="EMBL" id="JARKIE010000029">
    <property type="protein sequence ID" value="KAJ7697693.1"/>
    <property type="molecule type" value="Genomic_DNA"/>
</dbReference>
<name>A0AAD7DTG1_MYCRO</name>
<accession>A0AAD7DTG1</accession>
<organism evidence="1 2">
    <name type="scientific">Mycena rosella</name>
    <name type="common">Pink bonnet</name>
    <name type="synonym">Agaricus rosellus</name>
    <dbReference type="NCBI Taxonomy" id="1033263"/>
    <lineage>
        <taxon>Eukaryota</taxon>
        <taxon>Fungi</taxon>
        <taxon>Dikarya</taxon>
        <taxon>Basidiomycota</taxon>
        <taxon>Agaricomycotina</taxon>
        <taxon>Agaricomycetes</taxon>
        <taxon>Agaricomycetidae</taxon>
        <taxon>Agaricales</taxon>
        <taxon>Marasmiineae</taxon>
        <taxon>Mycenaceae</taxon>
        <taxon>Mycena</taxon>
    </lineage>
</organism>
<keyword evidence="2" id="KW-1185">Reference proteome</keyword>
<evidence type="ECO:0000313" key="2">
    <source>
        <dbReference type="Proteomes" id="UP001221757"/>
    </source>
</evidence>
<dbReference type="Proteomes" id="UP001221757">
    <property type="component" value="Unassembled WGS sequence"/>
</dbReference>